<evidence type="ECO:0000313" key="4">
    <source>
        <dbReference type="Proteomes" id="UP001295684"/>
    </source>
</evidence>
<evidence type="ECO:0000256" key="1">
    <source>
        <dbReference type="SAM" id="Coils"/>
    </source>
</evidence>
<reference evidence="3" key="1">
    <citation type="submission" date="2023-07" db="EMBL/GenBank/DDBJ databases">
        <authorList>
            <consortium name="AG Swart"/>
            <person name="Singh M."/>
            <person name="Singh A."/>
            <person name="Seah K."/>
            <person name="Emmerich C."/>
        </authorList>
    </citation>
    <scope>NUCLEOTIDE SEQUENCE</scope>
    <source>
        <strain evidence="3">DP1</strain>
    </source>
</reference>
<dbReference type="AlphaFoldDB" id="A0AAD1XH24"/>
<proteinExistence type="predicted"/>
<accession>A0AAD1XH24</accession>
<evidence type="ECO:0000256" key="2">
    <source>
        <dbReference type="SAM" id="MobiDB-lite"/>
    </source>
</evidence>
<organism evidence="3 4">
    <name type="scientific">Euplotes crassus</name>
    <dbReference type="NCBI Taxonomy" id="5936"/>
    <lineage>
        <taxon>Eukaryota</taxon>
        <taxon>Sar</taxon>
        <taxon>Alveolata</taxon>
        <taxon>Ciliophora</taxon>
        <taxon>Intramacronucleata</taxon>
        <taxon>Spirotrichea</taxon>
        <taxon>Hypotrichia</taxon>
        <taxon>Euplotida</taxon>
        <taxon>Euplotidae</taxon>
        <taxon>Moneuplotes</taxon>
    </lineage>
</organism>
<feature type="region of interest" description="Disordered" evidence="2">
    <location>
        <begin position="94"/>
        <end position="118"/>
    </location>
</feature>
<keyword evidence="1" id="KW-0175">Coiled coil</keyword>
<gene>
    <name evidence="3" type="ORF">ECRASSUSDP1_LOCUS13895</name>
</gene>
<sequence>MDLKNQIPEELKQEFTKIGEQIDKLNEESEDFGIISKTLNGPLETSLEPTTNTMKQQEEVMAKLSQENTEKDGAVRDKTRLLFEQDLAIEDHTRELEKQDKDHKDSVQHKEELYSKYHNNQERALKDLKVQYEGIEQFIQEFTRLNKDTVNLEELAKQLGLDKTEELLEQKSKAPYDELKLRENKREIEELRHLITQASKDEDDIKTRLIHAKGKENDLQSKFEIYSNYKILNTEIRSDVDSRQEEIRRQEKEDQALRQQNEELERLLKEKQEESQGLEQSIKLIEQLVDAHSE</sequence>
<comment type="caution">
    <text evidence="3">The sequence shown here is derived from an EMBL/GenBank/DDBJ whole genome shotgun (WGS) entry which is preliminary data.</text>
</comment>
<evidence type="ECO:0000313" key="3">
    <source>
        <dbReference type="EMBL" id="CAI2372564.1"/>
    </source>
</evidence>
<dbReference type="Proteomes" id="UP001295684">
    <property type="component" value="Unassembled WGS sequence"/>
</dbReference>
<name>A0AAD1XH24_EUPCR</name>
<feature type="coiled-coil region" evidence="1">
    <location>
        <begin position="233"/>
        <end position="288"/>
    </location>
</feature>
<protein>
    <submittedName>
        <fullName evidence="3">Uncharacterized protein</fullName>
    </submittedName>
</protein>
<keyword evidence="4" id="KW-1185">Reference proteome</keyword>
<dbReference type="EMBL" id="CAMPGE010013855">
    <property type="protein sequence ID" value="CAI2372564.1"/>
    <property type="molecule type" value="Genomic_DNA"/>
</dbReference>